<dbReference type="Proteomes" id="UP001215956">
    <property type="component" value="Unassembled WGS sequence"/>
</dbReference>
<gene>
    <name evidence="1" type="ORF">P0O24_04440</name>
</gene>
<organism evidence="1 2">
    <name type="scientific">Candidatus Methanocrinis alkalitolerans</name>
    <dbReference type="NCBI Taxonomy" id="3033395"/>
    <lineage>
        <taxon>Archaea</taxon>
        <taxon>Methanobacteriati</taxon>
        <taxon>Methanobacteriota</taxon>
        <taxon>Stenosarchaea group</taxon>
        <taxon>Methanomicrobia</taxon>
        <taxon>Methanotrichales</taxon>
        <taxon>Methanotrichaceae</taxon>
        <taxon>Methanocrinis</taxon>
    </lineage>
</organism>
<proteinExistence type="predicted"/>
<evidence type="ECO:0000313" key="2">
    <source>
        <dbReference type="Proteomes" id="UP001215956"/>
    </source>
</evidence>
<reference evidence="1 2" key="1">
    <citation type="submission" date="2023-03" db="EMBL/GenBank/DDBJ databases">
        <title>Whole genome sequencing of Methanotrichaceae archaeon M04Ac.</title>
        <authorList>
            <person name="Khomyakova M.A."/>
            <person name="Merkel A.Y."/>
            <person name="Slobodkin A.I."/>
        </authorList>
    </citation>
    <scope>NUCLEOTIDE SEQUENCE [LARGE SCALE GENOMIC DNA]</scope>
    <source>
        <strain evidence="1 2">M04Ac</strain>
    </source>
</reference>
<dbReference type="EMBL" id="JARFPL010000010">
    <property type="protein sequence ID" value="MDF0592827.1"/>
    <property type="molecule type" value="Genomic_DNA"/>
</dbReference>
<protein>
    <submittedName>
        <fullName evidence="1">Uncharacterized protein</fullName>
    </submittedName>
</protein>
<dbReference type="PANTHER" id="PTHR42754:SF1">
    <property type="entry name" value="LIPOPROTEIN"/>
    <property type="match status" value="1"/>
</dbReference>
<dbReference type="RefSeq" id="WP_316968534.1">
    <property type="nucleotide sequence ID" value="NZ_JARFPL010000010.1"/>
</dbReference>
<sequence length="426" mass="46145">MAIIEKGLVVGVFYLLVISSVLADNEPTTQEDGWVRTFGGAGEDVGTSVQKTSDGGYILTGSTTSHKKNIAYSWMIKASRIGEIWLIKTDSEGNPLWERTFGGMGKDIGFMVQETKDGGYIIAGATKPHMIGDYDIWLIKTDSEGNPEWDKSLGGRGNDWPNAIQQTADGGYIIAGGTESYGAGFNNAFLVKTPRNVNLWLIKTDSEGNIAWDRTFGGSGFDEGSSVQETDGGGYIVTGYTTSSGAGGSDIWLVKTDPRGRGLWERTYGGPREDVGFSVREAKDLGYIITGSTESYGNGSKDVWLIKTDSNGTKEWEKTFGGPGFDEGIDVKETRDDGYIIAGYTTEHDEGALQSWLINTADKSHVWLIKTDSKGDKEWDRTFGGKGNDWANAVDETTDGGYIITGATESYGDGSKDLLLIKTRGW</sequence>
<name>A0ABT5XE61_9EURY</name>
<evidence type="ECO:0000313" key="1">
    <source>
        <dbReference type="EMBL" id="MDF0592827.1"/>
    </source>
</evidence>
<dbReference type="PANTHER" id="PTHR42754">
    <property type="entry name" value="ENDOGLUCANASE"/>
    <property type="match status" value="1"/>
</dbReference>
<comment type="caution">
    <text evidence="1">The sequence shown here is derived from an EMBL/GenBank/DDBJ whole genome shotgun (WGS) entry which is preliminary data.</text>
</comment>
<accession>A0ABT5XE61</accession>
<keyword evidence="2" id="KW-1185">Reference proteome</keyword>